<dbReference type="InterPro" id="IPR050093">
    <property type="entry name" value="ABC_SmlMolc_Importer"/>
</dbReference>
<keyword evidence="9" id="KW-1185">Reference proteome</keyword>
<evidence type="ECO:0000259" key="6">
    <source>
        <dbReference type="PROSITE" id="PS50893"/>
    </source>
</evidence>
<dbReference type="RefSeq" id="WP_382391636.1">
    <property type="nucleotide sequence ID" value="NZ_JBHTCQ010000001.1"/>
</dbReference>
<dbReference type="EMBL" id="JBHTCQ010000001">
    <property type="protein sequence ID" value="MFC7404340.1"/>
    <property type="molecule type" value="Genomic_DNA"/>
</dbReference>
<sequence length="364" mass="37052">MTARTDATTGTALAVRARVPERGFDVDVTVPAGEVVALLGPNGAGKSTVLSLAAGTLRAADGEVRVGDRRVSDAATWLPPHARRVALLAQDPLLFPHLDVLANVAFGPRAAGASRTDAERRARATLETVGAAGLAERMPGTLSGGQAQRVALARALAPDPEVVLLDEPLSALDVTGATEVRQVLRRVLRDAGRAAVLVTHDLLDVLAVADSVVVLQDGRVVETGAALDVLTRPRSSFAAQLAGMNLVAGRLGPDGESVTAPGGLVLHGLPDAGCEPGGAVAATFSPRAVSVHAHAPGGSPRTAVPARVEVLERQGELVRVRCRAAGDHTMSADITPAAVGALDLAPGTEVVLAVKAAEVRLSPA</sequence>
<dbReference type="InterPro" id="IPR003439">
    <property type="entry name" value="ABC_transporter-like_ATP-bd"/>
</dbReference>
<dbReference type="Proteomes" id="UP001596455">
    <property type="component" value="Unassembled WGS sequence"/>
</dbReference>
<evidence type="ECO:0000256" key="2">
    <source>
        <dbReference type="ARBA" id="ARBA00022505"/>
    </source>
</evidence>
<gene>
    <name evidence="8" type="ORF">ACFQQL_04395</name>
</gene>
<dbReference type="Pfam" id="PF03459">
    <property type="entry name" value="TOBE"/>
    <property type="match status" value="1"/>
</dbReference>
<keyword evidence="4 8" id="KW-0067">ATP-binding</keyword>
<keyword evidence="3" id="KW-0547">Nucleotide-binding</keyword>
<dbReference type="InterPro" id="IPR004606">
    <property type="entry name" value="Mop_domain"/>
</dbReference>
<name>A0ABW2Q9U7_9MICO</name>
<dbReference type="InterPro" id="IPR005116">
    <property type="entry name" value="Transp-assoc_OB_typ1"/>
</dbReference>
<keyword evidence="1" id="KW-0813">Transport</keyword>
<evidence type="ECO:0000313" key="8">
    <source>
        <dbReference type="EMBL" id="MFC7404340.1"/>
    </source>
</evidence>
<reference evidence="9" key="1">
    <citation type="journal article" date="2019" name="Int. J. Syst. Evol. Microbiol.">
        <title>The Global Catalogue of Microorganisms (GCM) 10K type strain sequencing project: providing services to taxonomists for standard genome sequencing and annotation.</title>
        <authorList>
            <consortium name="The Broad Institute Genomics Platform"/>
            <consortium name="The Broad Institute Genome Sequencing Center for Infectious Disease"/>
            <person name="Wu L."/>
            <person name="Ma J."/>
        </authorList>
    </citation>
    <scope>NUCLEOTIDE SEQUENCE [LARGE SCALE GENOMIC DNA]</scope>
    <source>
        <strain evidence="9">JCM 1490</strain>
    </source>
</reference>
<feature type="domain" description="ABC transporter" evidence="6">
    <location>
        <begin position="3"/>
        <end position="242"/>
    </location>
</feature>
<accession>A0ABW2Q9U7</accession>
<dbReference type="PANTHER" id="PTHR42781">
    <property type="entry name" value="SPERMIDINE/PUTRESCINE IMPORT ATP-BINDING PROTEIN POTA"/>
    <property type="match status" value="1"/>
</dbReference>
<evidence type="ECO:0000256" key="1">
    <source>
        <dbReference type="ARBA" id="ARBA00022448"/>
    </source>
</evidence>
<evidence type="ECO:0000256" key="5">
    <source>
        <dbReference type="PROSITE-ProRule" id="PRU01213"/>
    </source>
</evidence>
<evidence type="ECO:0000259" key="7">
    <source>
        <dbReference type="PROSITE" id="PS51866"/>
    </source>
</evidence>
<protein>
    <submittedName>
        <fullName evidence="8">ABC transporter ATP-binding protein</fullName>
    </submittedName>
</protein>
<evidence type="ECO:0000256" key="4">
    <source>
        <dbReference type="ARBA" id="ARBA00022840"/>
    </source>
</evidence>
<dbReference type="Gene3D" id="3.40.50.300">
    <property type="entry name" value="P-loop containing nucleotide triphosphate hydrolases"/>
    <property type="match status" value="1"/>
</dbReference>
<evidence type="ECO:0000256" key="3">
    <source>
        <dbReference type="ARBA" id="ARBA00022741"/>
    </source>
</evidence>
<dbReference type="GO" id="GO:0005524">
    <property type="term" value="F:ATP binding"/>
    <property type="evidence" value="ECO:0007669"/>
    <property type="project" value="UniProtKB-KW"/>
</dbReference>
<dbReference type="InterPro" id="IPR003593">
    <property type="entry name" value="AAA+_ATPase"/>
</dbReference>
<feature type="domain" description="Mop" evidence="7">
    <location>
        <begin position="297"/>
        <end position="363"/>
    </location>
</feature>
<dbReference type="InterPro" id="IPR027417">
    <property type="entry name" value="P-loop_NTPase"/>
</dbReference>
<dbReference type="PROSITE" id="PS00211">
    <property type="entry name" value="ABC_TRANSPORTER_1"/>
    <property type="match status" value="1"/>
</dbReference>
<proteinExistence type="predicted"/>
<dbReference type="PROSITE" id="PS50893">
    <property type="entry name" value="ABC_TRANSPORTER_2"/>
    <property type="match status" value="1"/>
</dbReference>
<organism evidence="8 9">
    <name type="scientific">Georgenia alba</name>
    <dbReference type="NCBI Taxonomy" id="2233858"/>
    <lineage>
        <taxon>Bacteria</taxon>
        <taxon>Bacillati</taxon>
        <taxon>Actinomycetota</taxon>
        <taxon>Actinomycetes</taxon>
        <taxon>Micrococcales</taxon>
        <taxon>Bogoriellaceae</taxon>
        <taxon>Georgenia</taxon>
    </lineage>
</organism>
<evidence type="ECO:0000313" key="9">
    <source>
        <dbReference type="Proteomes" id="UP001596455"/>
    </source>
</evidence>
<dbReference type="SUPFAM" id="SSF50331">
    <property type="entry name" value="MOP-like"/>
    <property type="match status" value="1"/>
</dbReference>
<dbReference type="PROSITE" id="PS51866">
    <property type="entry name" value="MOP"/>
    <property type="match status" value="1"/>
</dbReference>
<dbReference type="PANTHER" id="PTHR42781:SF4">
    <property type="entry name" value="SPERMIDINE_PUTRESCINE IMPORT ATP-BINDING PROTEIN POTA"/>
    <property type="match status" value="1"/>
</dbReference>
<keyword evidence="2 5" id="KW-0500">Molybdenum</keyword>
<dbReference type="Pfam" id="PF00005">
    <property type="entry name" value="ABC_tran"/>
    <property type="match status" value="1"/>
</dbReference>
<dbReference type="SMART" id="SM00382">
    <property type="entry name" value="AAA"/>
    <property type="match status" value="1"/>
</dbReference>
<dbReference type="InterPro" id="IPR008995">
    <property type="entry name" value="Mo/tungstate-bd_C_term_dom"/>
</dbReference>
<comment type="caution">
    <text evidence="8">The sequence shown here is derived from an EMBL/GenBank/DDBJ whole genome shotgun (WGS) entry which is preliminary data.</text>
</comment>
<dbReference type="SUPFAM" id="SSF52540">
    <property type="entry name" value="P-loop containing nucleoside triphosphate hydrolases"/>
    <property type="match status" value="1"/>
</dbReference>
<dbReference type="InterPro" id="IPR017871">
    <property type="entry name" value="ABC_transporter-like_CS"/>
</dbReference>
<dbReference type="Gene3D" id="2.40.50.100">
    <property type="match status" value="1"/>
</dbReference>